<gene>
    <name evidence="2" type="primary">nqrM</name>
    <name evidence="2" type="ORF">EVA98_02305</name>
</gene>
<evidence type="ECO:0000313" key="3">
    <source>
        <dbReference type="Proteomes" id="UP000316449"/>
    </source>
</evidence>
<evidence type="ECO:0000256" key="1">
    <source>
        <dbReference type="SAM" id="Phobius"/>
    </source>
</evidence>
<protein>
    <submittedName>
        <fullName evidence="2">(Na+)-NQR maturation NqrM</fullName>
    </submittedName>
</protein>
<dbReference type="EMBL" id="SHBK01000025">
    <property type="protein sequence ID" value="RZO23845.1"/>
    <property type="molecule type" value="Genomic_DNA"/>
</dbReference>
<feature type="transmembrane region" description="Helical" evidence="1">
    <location>
        <begin position="6"/>
        <end position="26"/>
    </location>
</feature>
<reference evidence="2 3" key="1">
    <citation type="submission" date="2019-02" db="EMBL/GenBank/DDBJ databases">
        <title>Prokaryotic population dynamics and viral predation in marine succession experiment using metagenomics: the confinement effect.</title>
        <authorList>
            <person name="Haro-Moreno J.M."/>
            <person name="Rodriguez-Valera F."/>
            <person name="Lopez-Perez M."/>
        </authorList>
    </citation>
    <scope>NUCLEOTIDE SEQUENCE [LARGE SCALE GENOMIC DNA]</scope>
    <source>
        <strain evidence="2">MED-G165</strain>
    </source>
</reference>
<sequence>MIVIEFLTVFLLIAISFAAISIGVIIKNKPISGSCGGLASIEDGTPCQICGRTTIGDCETN</sequence>
<keyword evidence="1" id="KW-0472">Membrane</keyword>
<dbReference type="InterPro" id="IPR007495">
    <property type="entry name" value="NqrM"/>
</dbReference>
<dbReference type="Proteomes" id="UP000316449">
    <property type="component" value="Unassembled WGS sequence"/>
</dbReference>
<name>A0A520MRJ7_9GAMM</name>
<keyword evidence="1" id="KW-0812">Transmembrane</keyword>
<dbReference type="Pfam" id="PF04400">
    <property type="entry name" value="NqrM"/>
    <property type="match status" value="1"/>
</dbReference>
<keyword evidence="1" id="KW-1133">Transmembrane helix</keyword>
<evidence type="ECO:0000313" key="2">
    <source>
        <dbReference type="EMBL" id="RZO23845.1"/>
    </source>
</evidence>
<proteinExistence type="predicted"/>
<dbReference type="AlphaFoldDB" id="A0A520MRJ7"/>
<accession>A0A520MRJ7</accession>
<organism evidence="2 3">
    <name type="scientific">SAR86 cluster bacterium</name>
    <dbReference type="NCBI Taxonomy" id="2030880"/>
    <lineage>
        <taxon>Bacteria</taxon>
        <taxon>Pseudomonadati</taxon>
        <taxon>Pseudomonadota</taxon>
        <taxon>Gammaproteobacteria</taxon>
        <taxon>SAR86 cluster</taxon>
    </lineage>
</organism>
<comment type="caution">
    <text evidence="2">The sequence shown here is derived from an EMBL/GenBank/DDBJ whole genome shotgun (WGS) entry which is preliminary data.</text>
</comment>